<accession>A0A7J0FSP1</accession>
<feature type="chain" id="PRO_5029915472" evidence="1">
    <location>
        <begin position="32"/>
        <end position="135"/>
    </location>
</feature>
<name>A0A7J0FSP1_9ERIC</name>
<dbReference type="EMBL" id="BJWL01000014">
    <property type="protein sequence ID" value="GFZ01200.1"/>
    <property type="molecule type" value="Genomic_DNA"/>
</dbReference>
<evidence type="ECO:0000256" key="1">
    <source>
        <dbReference type="SAM" id="SignalP"/>
    </source>
</evidence>
<gene>
    <name evidence="2" type="ORF">Acr_14g0008350</name>
</gene>
<feature type="signal peptide" evidence="1">
    <location>
        <begin position="1"/>
        <end position="31"/>
    </location>
</feature>
<comment type="caution">
    <text evidence="2">The sequence shown here is derived from an EMBL/GenBank/DDBJ whole genome shotgun (WGS) entry which is preliminary data.</text>
</comment>
<organism evidence="2 3">
    <name type="scientific">Actinidia rufa</name>
    <dbReference type="NCBI Taxonomy" id="165716"/>
    <lineage>
        <taxon>Eukaryota</taxon>
        <taxon>Viridiplantae</taxon>
        <taxon>Streptophyta</taxon>
        <taxon>Embryophyta</taxon>
        <taxon>Tracheophyta</taxon>
        <taxon>Spermatophyta</taxon>
        <taxon>Magnoliopsida</taxon>
        <taxon>eudicotyledons</taxon>
        <taxon>Gunneridae</taxon>
        <taxon>Pentapetalae</taxon>
        <taxon>asterids</taxon>
        <taxon>Ericales</taxon>
        <taxon>Actinidiaceae</taxon>
        <taxon>Actinidia</taxon>
    </lineage>
</organism>
<dbReference type="AlphaFoldDB" id="A0A7J0FSP1"/>
<keyword evidence="1" id="KW-0732">Signal</keyword>
<reference evidence="2 3" key="1">
    <citation type="submission" date="2019-07" db="EMBL/GenBank/DDBJ databases">
        <title>De Novo Assembly of kiwifruit Actinidia rufa.</title>
        <authorList>
            <person name="Sugita-Konishi S."/>
            <person name="Sato K."/>
            <person name="Mori E."/>
            <person name="Abe Y."/>
            <person name="Kisaki G."/>
            <person name="Hamano K."/>
            <person name="Suezawa K."/>
            <person name="Otani M."/>
            <person name="Fukuda T."/>
            <person name="Manabe T."/>
            <person name="Gomi K."/>
            <person name="Tabuchi M."/>
            <person name="Akimitsu K."/>
            <person name="Kataoka I."/>
        </authorList>
    </citation>
    <scope>NUCLEOTIDE SEQUENCE [LARGE SCALE GENOMIC DNA]</scope>
    <source>
        <strain evidence="3">cv. Fuchu</strain>
    </source>
</reference>
<sequence>MLRKSNHIAAGAVRLLAVWWCRCLCWAAAKGMGCKLSRTCHKMGDSFTIQVSSNLVKQLADDGAKLNEEHTRKIENEGPLFMPVSRLPQFANAELDAIYSAVQESRRSHGAGSDAEPSLFFSSFTITIFKTLIQQ</sequence>
<dbReference type="Proteomes" id="UP000585474">
    <property type="component" value="Unassembled WGS sequence"/>
</dbReference>
<proteinExistence type="predicted"/>
<keyword evidence="3" id="KW-1185">Reference proteome</keyword>
<evidence type="ECO:0000313" key="2">
    <source>
        <dbReference type="EMBL" id="GFZ01200.1"/>
    </source>
</evidence>
<protein>
    <submittedName>
        <fullName evidence="2">Uncharacterized protein</fullName>
    </submittedName>
</protein>
<evidence type="ECO:0000313" key="3">
    <source>
        <dbReference type="Proteomes" id="UP000585474"/>
    </source>
</evidence>